<feature type="transmembrane region" description="Helical" evidence="7">
    <location>
        <begin position="105"/>
        <end position="125"/>
    </location>
</feature>
<reference evidence="9 10" key="1">
    <citation type="submission" date="2020-04" db="EMBL/GenBank/DDBJ databases">
        <title>Sequencing and Assembly of C. fimi.</title>
        <authorList>
            <person name="Ramsey A.R."/>
        </authorList>
    </citation>
    <scope>NUCLEOTIDE SEQUENCE [LARGE SCALE GENOMIC DNA]</scope>
    <source>
        <strain evidence="9 10">SB</strain>
    </source>
</reference>
<feature type="region of interest" description="Disordered" evidence="6">
    <location>
        <begin position="1"/>
        <end position="53"/>
    </location>
</feature>
<dbReference type="RefSeq" id="WP_169322891.1">
    <property type="nucleotide sequence ID" value="NZ_JABCJJ010000002.1"/>
</dbReference>
<feature type="transmembrane region" description="Helical" evidence="7">
    <location>
        <begin position="132"/>
        <end position="151"/>
    </location>
</feature>
<keyword evidence="3 7" id="KW-0812">Transmembrane</keyword>
<name>A0A7Y0LVJ8_CELFI</name>
<evidence type="ECO:0000256" key="3">
    <source>
        <dbReference type="ARBA" id="ARBA00022692"/>
    </source>
</evidence>
<evidence type="ECO:0000256" key="6">
    <source>
        <dbReference type="SAM" id="MobiDB-lite"/>
    </source>
</evidence>
<dbReference type="Pfam" id="PF12823">
    <property type="entry name" value="DUF3817"/>
    <property type="match status" value="1"/>
</dbReference>
<keyword evidence="5 7" id="KW-0472">Membrane</keyword>
<keyword evidence="2" id="KW-1003">Cell membrane</keyword>
<evidence type="ECO:0000259" key="8">
    <source>
        <dbReference type="Pfam" id="PF12823"/>
    </source>
</evidence>
<keyword evidence="4 7" id="KW-1133">Transmembrane helix</keyword>
<feature type="domain" description="DUF3817" evidence="8">
    <location>
        <begin position="66"/>
        <end position="156"/>
    </location>
</feature>
<comment type="caution">
    <text evidence="9">The sequence shown here is derived from an EMBL/GenBank/DDBJ whole genome shotgun (WGS) entry which is preliminary data.</text>
</comment>
<gene>
    <name evidence="9" type="ORF">HIR71_01720</name>
</gene>
<dbReference type="EMBL" id="JABCJJ010000002">
    <property type="protein sequence ID" value="NMR18953.1"/>
    <property type="molecule type" value="Genomic_DNA"/>
</dbReference>
<evidence type="ECO:0000313" key="9">
    <source>
        <dbReference type="EMBL" id="NMR18953.1"/>
    </source>
</evidence>
<evidence type="ECO:0000256" key="4">
    <source>
        <dbReference type="ARBA" id="ARBA00022989"/>
    </source>
</evidence>
<dbReference type="PANTHER" id="PTHR40077:SF2">
    <property type="entry name" value="MEMBRANE PROTEIN"/>
    <property type="match status" value="1"/>
</dbReference>
<proteinExistence type="predicted"/>
<dbReference type="Proteomes" id="UP000562124">
    <property type="component" value="Unassembled WGS sequence"/>
</dbReference>
<comment type="subcellular location">
    <subcellularLocation>
        <location evidence="1">Cell membrane</location>
        <topology evidence="1">Multi-pass membrane protein</topology>
    </subcellularLocation>
</comment>
<evidence type="ECO:0000313" key="10">
    <source>
        <dbReference type="Proteomes" id="UP000562124"/>
    </source>
</evidence>
<accession>A0A7Y0LVJ8</accession>
<feature type="transmembrane region" description="Helical" evidence="7">
    <location>
        <begin position="71"/>
        <end position="93"/>
    </location>
</feature>
<evidence type="ECO:0000256" key="2">
    <source>
        <dbReference type="ARBA" id="ARBA00022475"/>
    </source>
</evidence>
<evidence type="ECO:0000256" key="1">
    <source>
        <dbReference type="ARBA" id="ARBA00004651"/>
    </source>
</evidence>
<organism evidence="9 10">
    <name type="scientific">Cellulomonas fimi</name>
    <dbReference type="NCBI Taxonomy" id="1708"/>
    <lineage>
        <taxon>Bacteria</taxon>
        <taxon>Bacillati</taxon>
        <taxon>Actinomycetota</taxon>
        <taxon>Actinomycetes</taxon>
        <taxon>Micrococcales</taxon>
        <taxon>Cellulomonadaceae</taxon>
        <taxon>Cellulomonas</taxon>
    </lineage>
</organism>
<keyword evidence="10" id="KW-1185">Reference proteome</keyword>
<dbReference type="AlphaFoldDB" id="A0A7Y0LVJ8"/>
<dbReference type="GO" id="GO:0005886">
    <property type="term" value="C:plasma membrane"/>
    <property type="evidence" value="ECO:0007669"/>
    <property type="project" value="UniProtKB-SubCell"/>
</dbReference>
<evidence type="ECO:0000256" key="5">
    <source>
        <dbReference type="ARBA" id="ARBA00023136"/>
    </source>
</evidence>
<dbReference type="PANTHER" id="PTHR40077">
    <property type="entry name" value="MEMBRANE PROTEIN-RELATED"/>
    <property type="match status" value="1"/>
</dbReference>
<sequence length="165" mass="17482">MSVSSNRPPSARPSSATGSSATGSSATGSSTTGSSAASSAAGSPAGTAPVAAAPPVREPEKALAALKRYRVMAWVTGVMLLILSAEMLLKYAVGASDDVMRWIEWIPFAHGWIYVVYLVTVLDLWSKMRWGFGRLVVMVLGGVVPVMSFLVERRVHADAETRLSR</sequence>
<dbReference type="NCBIfam" id="TIGR03954">
    <property type="entry name" value="integ_memb_HG"/>
    <property type="match status" value="1"/>
</dbReference>
<evidence type="ECO:0000256" key="7">
    <source>
        <dbReference type="SAM" id="Phobius"/>
    </source>
</evidence>
<protein>
    <submittedName>
        <fullName evidence="9">DUF3817 domain-containing protein</fullName>
    </submittedName>
</protein>
<dbReference type="InterPro" id="IPR023845">
    <property type="entry name" value="DUF3817_TM"/>
</dbReference>